<gene>
    <name evidence="1" type="ORF">SAMN04490194_2949</name>
</gene>
<proteinExistence type="predicted"/>
<protein>
    <submittedName>
        <fullName evidence="1">Uncharacterized protein</fullName>
    </submittedName>
</protein>
<dbReference type="Proteomes" id="UP000198985">
    <property type="component" value="Unassembled WGS sequence"/>
</dbReference>
<evidence type="ECO:0000313" key="1">
    <source>
        <dbReference type="EMBL" id="SEE58798.1"/>
    </source>
</evidence>
<reference evidence="1 2" key="1">
    <citation type="submission" date="2016-10" db="EMBL/GenBank/DDBJ databases">
        <authorList>
            <person name="de Groot N.N."/>
        </authorList>
    </citation>
    <scope>NUCLEOTIDE SEQUENCE [LARGE SCALE GENOMIC DNA]</scope>
    <source>
        <strain evidence="1 2">BS3662</strain>
    </source>
</reference>
<dbReference type="EMBL" id="FNTY01000002">
    <property type="protein sequence ID" value="SEE58798.1"/>
    <property type="molecule type" value="Genomic_DNA"/>
</dbReference>
<sequence length="252" mass="28832">MMNDKTHIQPAGSESVLTSGFWESCTYFAYSPPGPIGWRPLERGLSKIVLLRGSYLKFDFSPDPQVWEMIAPEVVWRSESFYHFLFDLYLHREGYIYNFTISSPSHNTSPKLDVLSAPDDLRGNATFEVENVDQGDHDILLTYSQYYKVKINLRDDWAEFMGSVKSITFPENAKYFVEVMTGAKSLANEGGTNHADSFQDGTYLFRMRYKNVDDVYYGPVELVLNYENGVKHTLPVEVIKKEVLEAAPGFKL</sequence>
<evidence type="ECO:0000313" key="2">
    <source>
        <dbReference type="Proteomes" id="UP000198985"/>
    </source>
</evidence>
<organism evidence="1 2">
    <name type="scientific">Pseudomonas migulae</name>
    <dbReference type="NCBI Taxonomy" id="78543"/>
    <lineage>
        <taxon>Bacteria</taxon>
        <taxon>Pseudomonadati</taxon>
        <taxon>Pseudomonadota</taxon>
        <taxon>Gammaproteobacteria</taxon>
        <taxon>Pseudomonadales</taxon>
        <taxon>Pseudomonadaceae</taxon>
        <taxon>Pseudomonas</taxon>
    </lineage>
</organism>
<dbReference type="AlphaFoldDB" id="A0A1H5K454"/>
<name>A0A1H5K454_9PSED</name>
<accession>A0A1H5K454</accession>